<accession>A0A9K3JPL3</accession>
<dbReference type="AlphaFoldDB" id="A0A9K3JPL3"/>
<keyword evidence="2" id="KW-1185">Reference proteome</keyword>
<organism evidence="1 2">
    <name type="scientific">Helianthus annuus</name>
    <name type="common">Common sunflower</name>
    <dbReference type="NCBI Taxonomy" id="4232"/>
    <lineage>
        <taxon>Eukaryota</taxon>
        <taxon>Viridiplantae</taxon>
        <taxon>Streptophyta</taxon>
        <taxon>Embryophyta</taxon>
        <taxon>Tracheophyta</taxon>
        <taxon>Spermatophyta</taxon>
        <taxon>Magnoliopsida</taxon>
        <taxon>eudicotyledons</taxon>
        <taxon>Gunneridae</taxon>
        <taxon>Pentapetalae</taxon>
        <taxon>asterids</taxon>
        <taxon>campanulids</taxon>
        <taxon>Asterales</taxon>
        <taxon>Asteraceae</taxon>
        <taxon>Asteroideae</taxon>
        <taxon>Heliantheae alliance</taxon>
        <taxon>Heliantheae</taxon>
        <taxon>Helianthus</taxon>
    </lineage>
</organism>
<comment type="caution">
    <text evidence="1">The sequence shown here is derived from an EMBL/GenBank/DDBJ whole genome shotgun (WGS) entry which is preliminary data.</text>
</comment>
<gene>
    <name evidence="1" type="ORF">HanXRQr2_Chr02g0077871</name>
</gene>
<dbReference type="Gramene" id="mRNA:HanXRQr2_Chr02g0077871">
    <property type="protein sequence ID" value="mRNA:HanXRQr2_Chr02g0077871"/>
    <property type="gene ID" value="HanXRQr2_Chr02g0077871"/>
</dbReference>
<protein>
    <submittedName>
        <fullName evidence="1">Uncharacterized protein</fullName>
    </submittedName>
</protein>
<name>A0A9K3JPL3_HELAN</name>
<reference evidence="1" key="2">
    <citation type="submission" date="2020-06" db="EMBL/GenBank/DDBJ databases">
        <title>Helianthus annuus Genome sequencing and assembly Release 2.</title>
        <authorList>
            <person name="Gouzy J."/>
            <person name="Langlade N."/>
            <person name="Munos S."/>
        </authorList>
    </citation>
    <scope>NUCLEOTIDE SEQUENCE</scope>
    <source>
        <tissue evidence="1">Leaves</tissue>
    </source>
</reference>
<proteinExistence type="predicted"/>
<evidence type="ECO:0000313" key="2">
    <source>
        <dbReference type="Proteomes" id="UP000215914"/>
    </source>
</evidence>
<dbReference type="EMBL" id="MNCJ02000317">
    <property type="protein sequence ID" value="KAF5819461.1"/>
    <property type="molecule type" value="Genomic_DNA"/>
</dbReference>
<dbReference type="Proteomes" id="UP000215914">
    <property type="component" value="Unassembled WGS sequence"/>
</dbReference>
<evidence type="ECO:0000313" key="1">
    <source>
        <dbReference type="EMBL" id="KAF5819461.1"/>
    </source>
</evidence>
<reference evidence="1" key="1">
    <citation type="journal article" date="2017" name="Nature">
        <title>The sunflower genome provides insights into oil metabolism, flowering and Asterid evolution.</title>
        <authorList>
            <person name="Badouin H."/>
            <person name="Gouzy J."/>
            <person name="Grassa C.J."/>
            <person name="Murat F."/>
            <person name="Staton S.E."/>
            <person name="Cottret L."/>
            <person name="Lelandais-Briere C."/>
            <person name="Owens G.L."/>
            <person name="Carrere S."/>
            <person name="Mayjonade B."/>
            <person name="Legrand L."/>
            <person name="Gill N."/>
            <person name="Kane N.C."/>
            <person name="Bowers J.E."/>
            <person name="Hubner S."/>
            <person name="Bellec A."/>
            <person name="Berard A."/>
            <person name="Berges H."/>
            <person name="Blanchet N."/>
            <person name="Boniface M.C."/>
            <person name="Brunel D."/>
            <person name="Catrice O."/>
            <person name="Chaidir N."/>
            <person name="Claudel C."/>
            <person name="Donnadieu C."/>
            <person name="Faraut T."/>
            <person name="Fievet G."/>
            <person name="Helmstetter N."/>
            <person name="King M."/>
            <person name="Knapp S.J."/>
            <person name="Lai Z."/>
            <person name="Le Paslier M.C."/>
            <person name="Lippi Y."/>
            <person name="Lorenzon L."/>
            <person name="Mandel J.R."/>
            <person name="Marage G."/>
            <person name="Marchand G."/>
            <person name="Marquand E."/>
            <person name="Bret-Mestries E."/>
            <person name="Morien E."/>
            <person name="Nambeesan S."/>
            <person name="Nguyen T."/>
            <person name="Pegot-Espagnet P."/>
            <person name="Pouilly N."/>
            <person name="Raftis F."/>
            <person name="Sallet E."/>
            <person name="Schiex T."/>
            <person name="Thomas J."/>
            <person name="Vandecasteele C."/>
            <person name="Vares D."/>
            <person name="Vear F."/>
            <person name="Vautrin S."/>
            <person name="Crespi M."/>
            <person name="Mangin B."/>
            <person name="Burke J.M."/>
            <person name="Salse J."/>
            <person name="Munos S."/>
            <person name="Vincourt P."/>
            <person name="Rieseberg L.H."/>
            <person name="Langlade N.B."/>
        </authorList>
    </citation>
    <scope>NUCLEOTIDE SEQUENCE</scope>
    <source>
        <tissue evidence="1">Leaves</tissue>
    </source>
</reference>
<sequence>MINRGQLLKKNVSLETSVGAFLLSRVSYTIHLRSYLKRDCLPKSFEQSTIVLQQPA</sequence>